<evidence type="ECO:0000256" key="8">
    <source>
        <dbReference type="ARBA" id="ARBA00022842"/>
    </source>
</evidence>
<dbReference type="InterPro" id="IPR036663">
    <property type="entry name" value="Fumarylacetoacetase_C_sf"/>
</dbReference>
<evidence type="ECO:0000256" key="3">
    <source>
        <dbReference type="ARBA" id="ARBA00004782"/>
    </source>
</evidence>
<evidence type="ECO:0000313" key="16">
    <source>
        <dbReference type="Proteomes" id="UP000568380"/>
    </source>
</evidence>
<keyword evidence="8" id="KW-0460">Magnesium</keyword>
<accession>A0A7W7ZWS1</accession>
<dbReference type="InterPro" id="IPR015377">
    <property type="entry name" value="Fumarylacetoacetase_N"/>
</dbReference>
<evidence type="ECO:0000256" key="10">
    <source>
        <dbReference type="ARBA" id="ARBA00023232"/>
    </source>
</evidence>
<evidence type="ECO:0000256" key="4">
    <source>
        <dbReference type="ARBA" id="ARBA00012094"/>
    </source>
</evidence>
<dbReference type="PANTHER" id="PTHR43069:SF2">
    <property type="entry name" value="FUMARYLACETOACETASE"/>
    <property type="match status" value="1"/>
</dbReference>
<reference evidence="15 16" key="1">
    <citation type="submission" date="2020-08" db="EMBL/GenBank/DDBJ databases">
        <title>Genomic Encyclopedia of Type Strains, Phase IV (KMG-IV): sequencing the most valuable type-strain genomes for metagenomic binning, comparative biology and taxonomic classification.</title>
        <authorList>
            <person name="Goeker M."/>
        </authorList>
    </citation>
    <scope>NUCLEOTIDE SEQUENCE [LARGE SCALE GENOMIC DNA]</scope>
    <source>
        <strain evidence="15 16">DSM 45385</strain>
    </source>
</reference>
<dbReference type="GO" id="GO:0004334">
    <property type="term" value="F:fumarylacetoacetase activity"/>
    <property type="evidence" value="ECO:0007669"/>
    <property type="project" value="UniProtKB-EC"/>
</dbReference>
<feature type="binding site" evidence="12">
    <location>
        <position position="190"/>
    </location>
    <ligand>
        <name>Ca(2+)</name>
        <dbReference type="ChEBI" id="CHEBI:29108"/>
    </ligand>
</feature>
<organism evidence="15 16">
    <name type="scientific">Nonomuraea endophytica</name>
    <dbReference type="NCBI Taxonomy" id="714136"/>
    <lineage>
        <taxon>Bacteria</taxon>
        <taxon>Bacillati</taxon>
        <taxon>Actinomycetota</taxon>
        <taxon>Actinomycetes</taxon>
        <taxon>Streptosporangiales</taxon>
        <taxon>Streptosporangiaceae</taxon>
        <taxon>Nonomuraea</taxon>
    </lineage>
</organism>
<keyword evidence="5 12" id="KW-0479">Metal-binding</keyword>
<dbReference type="Gene3D" id="2.30.30.230">
    <property type="entry name" value="Fumarylacetoacetase, N-terminal domain"/>
    <property type="match status" value="1"/>
</dbReference>
<comment type="cofactor">
    <cofactor evidence="2">
        <name>Mg(2+)</name>
        <dbReference type="ChEBI" id="CHEBI:18420"/>
    </cofactor>
</comment>
<dbReference type="SUPFAM" id="SSF63433">
    <property type="entry name" value="Fumarylacetoacetate hydrolase, FAH, N-terminal domain"/>
    <property type="match status" value="1"/>
</dbReference>
<name>A0A7W7ZWS1_9ACTN</name>
<comment type="caution">
    <text evidence="15">The sequence shown here is derived from an EMBL/GenBank/DDBJ whole genome shotgun (WGS) entry which is preliminary data.</text>
</comment>
<keyword evidence="9" id="KW-0828">Tyrosine catabolism</keyword>
<dbReference type="InterPro" id="IPR005959">
    <property type="entry name" value="Fumarylacetoacetase"/>
</dbReference>
<dbReference type="EMBL" id="JACHIN010000001">
    <property type="protein sequence ID" value="MBB5075217.1"/>
    <property type="molecule type" value="Genomic_DNA"/>
</dbReference>
<proteinExistence type="predicted"/>
<evidence type="ECO:0000256" key="1">
    <source>
        <dbReference type="ARBA" id="ARBA00001913"/>
    </source>
</evidence>
<dbReference type="Proteomes" id="UP000568380">
    <property type="component" value="Unassembled WGS sequence"/>
</dbReference>
<dbReference type="GO" id="GO:0006572">
    <property type="term" value="P:L-tyrosine catabolic process"/>
    <property type="evidence" value="ECO:0007669"/>
    <property type="project" value="UniProtKB-KW"/>
</dbReference>
<dbReference type="GO" id="GO:0006559">
    <property type="term" value="P:L-phenylalanine catabolic process"/>
    <property type="evidence" value="ECO:0007669"/>
    <property type="project" value="UniProtKB-UniPathway"/>
</dbReference>
<evidence type="ECO:0000256" key="7">
    <source>
        <dbReference type="ARBA" id="ARBA00022837"/>
    </source>
</evidence>
<evidence type="ECO:0000259" key="14">
    <source>
        <dbReference type="Pfam" id="PF09298"/>
    </source>
</evidence>
<dbReference type="SUPFAM" id="SSF56529">
    <property type="entry name" value="FAH"/>
    <property type="match status" value="1"/>
</dbReference>
<dbReference type="Pfam" id="PF01557">
    <property type="entry name" value="FAA_hydrolase"/>
    <property type="match status" value="1"/>
</dbReference>
<keyword evidence="10" id="KW-0585">Phenylalanine catabolism</keyword>
<keyword evidence="6 15" id="KW-0378">Hydrolase</keyword>
<evidence type="ECO:0000256" key="2">
    <source>
        <dbReference type="ARBA" id="ARBA00001946"/>
    </source>
</evidence>
<evidence type="ECO:0000256" key="9">
    <source>
        <dbReference type="ARBA" id="ARBA00022878"/>
    </source>
</evidence>
<dbReference type="InterPro" id="IPR011234">
    <property type="entry name" value="Fumarylacetoacetase-like_C"/>
</dbReference>
<protein>
    <recommendedName>
        <fullName evidence="4">fumarylacetoacetase</fullName>
        <ecNumber evidence="4">3.7.1.2</ecNumber>
    </recommendedName>
</protein>
<keyword evidence="7 12" id="KW-0106">Calcium</keyword>
<evidence type="ECO:0000256" key="11">
    <source>
        <dbReference type="PIRSR" id="PIRSR605959-1"/>
    </source>
</evidence>
<dbReference type="UniPathway" id="UPA00139">
    <property type="reaction ID" value="UER00341"/>
</dbReference>
<feature type="domain" description="Fumarylacetoacetase-like C-terminal" evidence="13">
    <location>
        <begin position="123"/>
        <end position="372"/>
    </location>
</feature>
<feature type="active site" description="Proton acceptor" evidence="11">
    <location>
        <position position="126"/>
    </location>
</feature>
<dbReference type="PANTHER" id="PTHR43069">
    <property type="entry name" value="FUMARYLACETOACETASE"/>
    <property type="match status" value="1"/>
</dbReference>
<evidence type="ECO:0000256" key="12">
    <source>
        <dbReference type="PIRSR" id="PIRSR605959-3"/>
    </source>
</evidence>
<evidence type="ECO:0000256" key="5">
    <source>
        <dbReference type="ARBA" id="ARBA00022723"/>
    </source>
</evidence>
<dbReference type="GO" id="GO:1902000">
    <property type="term" value="P:homogentisate catabolic process"/>
    <property type="evidence" value="ECO:0007669"/>
    <property type="project" value="TreeGrafter"/>
</dbReference>
<evidence type="ECO:0000259" key="13">
    <source>
        <dbReference type="Pfam" id="PF01557"/>
    </source>
</evidence>
<dbReference type="EC" id="3.7.1.2" evidence="4"/>
<evidence type="ECO:0000313" key="15">
    <source>
        <dbReference type="EMBL" id="MBB5075217.1"/>
    </source>
</evidence>
<dbReference type="InterPro" id="IPR036462">
    <property type="entry name" value="Fumarylacetoacetase_N_sf"/>
</dbReference>
<comment type="pathway">
    <text evidence="3">Amino-acid degradation; L-phenylalanine degradation; acetoacetate and fumarate from L-phenylalanine: step 6/6.</text>
</comment>
<dbReference type="AlphaFoldDB" id="A0A7W7ZWS1"/>
<dbReference type="GO" id="GO:0046872">
    <property type="term" value="F:metal ion binding"/>
    <property type="evidence" value="ECO:0007669"/>
    <property type="project" value="UniProtKB-KW"/>
</dbReference>
<comment type="cofactor">
    <cofactor evidence="1 12">
        <name>Ca(2+)</name>
        <dbReference type="ChEBI" id="CHEBI:29108"/>
    </cofactor>
</comment>
<dbReference type="Gene3D" id="3.90.850.10">
    <property type="entry name" value="Fumarylacetoacetase-like, C-terminal domain"/>
    <property type="match status" value="1"/>
</dbReference>
<keyword evidence="16" id="KW-1185">Reference proteome</keyword>
<gene>
    <name evidence="15" type="ORF">HNR40_000663</name>
</gene>
<dbReference type="Pfam" id="PF09298">
    <property type="entry name" value="FAA_hydrolase_N"/>
    <property type="match status" value="1"/>
</dbReference>
<evidence type="ECO:0000256" key="6">
    <source>
        <dbReference type="ARBA" id="ARBA00022801"/>
    </source>
</evidence>
<sequence>MAIMSWVPVPEGSDFPLLNLPFGVFSRRGELPRVGVAIGEYVLDMHLLTTQGALPPAYWFASGTLNSFLAAGPRVWHNVRADLLELLTDESRRPHVLPALTPIKEVRLHLPFNVADLLLFQTSLEHATNVGRMFLPPERDPLPRTWRHMPVGQYGRAAAVTVSGAPVVRPSGQLRRGQVGPTAKLDLSAELGYVVGVPSAPPYPLSTSEFPAHVFGAVLVNAWRAWDLMAWEARPMGPFLGQAFMVTISPWVVPLSALNHARTAQPVQDPEPADYLAIKDDVAIRAELDIRLNGLTVAKPEYQGQYWTGAQMLAHASVTGSPVRTGDLLTTGPIGGAGTLLDLTWNGRDPLGMPDGSERVFLRDGDMVRVSASVPAADGSRLGFGGVAGTVYPAV</sequence>
<feature type="domain" description="Fumarylacetoacetase N-terminal" evidence="14">
    <location>
        <begin position="19"/>
        <end position="111"/>
    </location>
</feature>